<reference evidence="3" key="1">
    <citation type="submission" date="2016-11" db="UniProtKB">
        <authorList>
            <consortium name="WormBaseParasite"/>
        </authorList>
    </citation>
    <scope>IDENTIFICATION</scope>
</reference>
<evidence type="ECO:0000313" key="3">
    <source>
        <dbReference type="WBParaSite" id="Hba_04112"/>
    </source>
</evidence>
<evidence type="ECO:0000313" key="2">
    <source>
        <dbReference type="Proteomes" id="UP000095283"/>
    </source>
</evidence>
<keyword evidence="1" id="KW-0812">Transmembrane</keyword>
<feature type="transmembrane region" description="Helical" evidence="1">
    <location>
        <begin position="42"/>
        <end position="62"/>
    </location>
</feature>
<dbReference type="WBParaSite" id="Hba_04112">
    <property type="protein sequence ID" value="Hba_04112"/>
    <property type="gene ID" value="Hba_04112"/>
</dbReference>
<evidence type="ECO:0000256" key="1">
    <source>
        <dbReference type="SAM" id="Phobius"/>
    </source>
</evidence>
<keyword evidence="1" id="KW-1133">Transmembrane helix</keyword>
<protein>
    <submittedName>
        <fullName evidence="3">Col_cuticle_N domain-containing protein</fullName>
    </submittedName>
</protein>
<dbReference type="Proteomes" id="UP000095283">
    <property type="component" value="Unplaced"/>
</dbReference>
<name>A0A1I7WGJ4_HETBA</name>
<organism evidence="2 3">
    <name type="scientific">Heterorhabditis bacteriophora</name>
    <name type="common">Entomopathogenic nematode worm</name>
    <dbReference type="NCBI Taxonomy" id="37862"/>
    <lineage>
        <taxon>Eukaryota</taxon>
        <taxon>Metazoa</taxon>
        <taxon>Ecdysozoa</taxon>
        <taxon>Nematoda</taxon>
        <taxon>Chromadorea</taxon>
        <taxon>Rhabditida</taxon>
        <taxon>Rhabditina</taxon>
        <taxon>Rhabditomorpha</taxon>
        <taxon>Strongyloidea</taxon>
        <taxon>Heterorhabditidae</taxon>
        <taxon>Heterorhabditis</taxon>
    </lineage>
</organism>
<keyword evidence="1" id="KW-0472">Membrane</keyword>
<sequence length="93" mass="10714">MPFSPTICWCQAQYTQESVPNRQRATESLITNLKARNMQLTLIALVYTGVFFYIIIATANTVKTTFERLKLVSKDMRNLIESRGRHLTRKAFG</sequence>
<proteinExistence type="predicted"/>
<dbReference type="AlphaFoldDB" id="A0A1I7WGJ4"/>
<accession>A0A1I7WGJ4</accession>
<keyword evidence="2" id="KW-1185">Reference proteome</keyword>